<evidence type="ECO:0000256" key="5">
    <source>
        <dbReference type="ARBA" id="ARBA00022824"/>
    </source>
</evidence>
<feature type="transmembrane region" description="Helical" evidence="9">
    <location>
        <begin position="289"/>
        <end position="312"/>
    </location>
</feature>
<evidence type="ECO:0000256" key="6">
    <source>
        <dbReference type="ARBA" id="ARBA00022989"/>
    </source>
</evidence>
<reference evidence="10 11" key="1">
    <citation type="journal article" date="2016" name="Mol. Biol. Evol.">
        <title>Comparative Genomics of Early-Diverging Mushroom-Forming Fungi Provides Insights into the Origins of Lignocellulose Decay Capabilities.</title>
        <authorList>
            <person name="Nagy L.G."/>
            <person name="Riley R."/>
            <person name="Tritt A."/>
            <person name="Adam C."/>
            <person name="Daum C."/>
            <person name="Floudas D."/>
            <person name="Sun H."/>
            <person name="Yadav J.S."/>
            <person name="Pangilinan J."/>
            <person name="Larsson K.H."/>
            <person name="Matsuura K."/>
            <person name="Barry K."/>
            <person name="Labutti K."/>
            <person name="Kuo R."/>
            <person name="Ohm R.A."/>
            <person name="Bhattacharya S.S."/>
            <person name="Shirouzu T."/>
            <person name="Yoshinaga Y."/>
            <person name="Martin F.M."/>
            <person name="Grigoriev I.V."/>
            <person name="Hibbett D.S."/>
        </authorList>
    </citation>
    <scope>NUCLEOTIDE SEQUENCE [LARGE SCALE GENOMIC DNA]</scope>
    <source>
        <strain evidence="10 11">CBS 109695</strain>
    </source>
</reference>
<evidence type="ECO:0000313" key="10">
    <source>
        <dbReference type="EMBL" id="KZP17934.1"/>
    </source>
</evidence>
<dbReference type="STRING" id="436010.A0A166GKR5"/>
<evidence type="ECO:0000256" key="2">
    <source>
        <dbReference type="ARBA" id="ARBA00006859"/>
    </source>
</evidence>
<evidence type="ECO:0000256" key="9">
    <source>
        <dbReference type="SAM" id="Phobius"/>
    </source>
</evidence>
<keyword evidence="6 9" id="KW-1133">Transmembrane helix</keyword>
<evidence type="ECO:0000256" key="8">
    <source>
        <dbReference type="SAM" id="MobiDB-lite"/>
    </source>
</evidence>
<evidence type="ECO:0000256" key="7">
    <source>
        <dbReference type="ARBA" id="ARBA00023136"/>
    </source>
</evidence>
<keyword evidence="4" id="KW-0378">Hydrolase</keyword>
<dbReference type="Pfam" id="PF04258">
    <property type="entry name" value="Peptidase_A22B"/>
    <property type="match status" value="1"/>
</dbReference>
<evidence type="ECO:0000256" key="1">
    <source>
        <dbReference type="ARBA" id="ARBA00004477"/>
    </source>
</evidence>
<accession>A0A166GKR5</accession>
<feature type="transmembrane region" description="Helical" evidence="9">
    <location>
        <begin position="318"/>
        <end position="336"/>
    </location>
</feature>
<dbReference type="AlphaFoldDB" id="A0A166GKR5"/>
<keyword evidence="3 9" id="KW-0812">Transmembrane</keyword>
<feature type="transmembrane region" description="Helical" evidence="9">
    <location>
        <begin position="200"/>
        <end position="224"/>
    </location>
</feature>
<dbReference type="OrthoDB" id="29661at2759"/>
<dbReference type="PANTHER" id="PTHR12174">
    <property type="entry name" value="SIGNAL PEPTIDE PEPTIDASE"/>
    <property type="match status" value="1"/>
</dbReference>
<dbReference type="EMBL" id="KV417577">
    <property type="protein sequence ID" value="KZP17934.1"/>
    <property type="molecule type" value="Genomic_DNA"/>
</dbReference>
<dbReference type="SMART" id="SM00730">
    <property type="entry name" value="PSN"/>
    <property type="match status" value="1"/>
</dbReference>
<evidence type="ECO:0000256" key="3">
    <source>
        <dbReference type="ARBA" id="ARBA00022692"/>
    </source>
</evidence>
<dbReference type="InterPro" id="IPR007369">
    <property type="entry name" value="Peptidase_A22B_SPP"/>
</dbReference>
<feature type="transmembrane region" description="Helical" evidence="9">
    <location>
        <begin position="244"/>
        <end position="268"/>
    </location>
</feature>
<dbReference type="GO" id="GO:0098554">
    <property type="term" value="C:cytoplasmic side of endoplasmic reticulum membrane"/>
    <property type="evidence" value="ECO:0007669"/>
    <property type="project" value="TreeGrafter"/>
</dbReference>
<evidence type="ECO:0000256" key="4">
    <source>
        <dbReference type="ARBA" id="ARBA00022801"/>
    </source>
</evidence>
<keyword evidence="11" id="KW-1185">Reference proteome</keyword>
<protein>
    <recommendedName>
        <fullName evidence="12">Peptidase A22B, signal peptide peptidase</fullName>
    </recommendedName>
</protein>
<organism evidence="10 11">
    <name type="scientific">Athelia psychrophila</name>
    <dbReference type="NCBI Taxonomy" id="1759441"/>
    <lineage>
        <taxon>Eukaryota</taxon>
        <taxon>Fungi</taxon>
        <taxon>Dikarya</taxon>
        <taxon>Basidiomycota</taxon>
        <taxon>Agaricomycotina</taxon>
        <taxon>Agaricomycetes</taxon>
        <taxon>Agaricomycetidae</taxon>
        <taxon>Atheliales</taxon>
        <taxon>Atheliaceae</taxon>
        <taxon>Athelia</taxon>
    </lineage>
</organism>
<feature type="transmembrane region" description="Helical" evidence="9">
    <location>
        <begin position="7"/>
        <end position="26"/>
    </location>
</feature>
<dbReference type="GO" id="GO:0098553">
    <property type="term" value="C:lumenal side of endoplasmic reticulum membrane"/>
    <property type="evidence" value="ECO:0007669"/>
    <property type="project" value="TreeGrafter"/>
</dbReference>
<feature type="transmembrane region" description="Helical" evidence="9">
    <location>
        <begin position="145"/>
        <end position="165"/>
    </location>
</feature>
<feature type="region of interest" description="Disordered" evidence="8">
    <location>
        <begin position="374"/>
        <end position="400"/>
    </location>
</feature>
<comment type="subcellular location">
    <subcellularLocation>
        <location evidence="1">Endoplasmic reticulum membrane</location>
        <topology evidence="1">Multi-pass membrane protein</topology>
    </subcellularLocation>
</comment>
<name>A0A166GKR5_9AGAM</name>
<evidence type="ECO:0008006" key="12">
    <source>
        <dbReference type="Google" id="ProtNLM"/>
    </source>
</evidence>
<feature type="transmembrane region" description="Helical" evidence="9">
    <location>
        <begin position="64"/>
        <end position="82"/>
    </location>
</feature>
<keyword evidence="7 9" id="KW-0472">Membrane</keyword>
<keyword evidence="5" id="KW-0256">Endoplasmic reticulum</keyword>
<dbReference type="PANTHER" id="PTHR12174:SF23">
    <property type="entry name" value="MINOR HISTOCOMPATIBILITY ANTIGEN H13"/>
    <property type="match status" value="1"/>
</dbReference>
<proteinExistence type="inferred from homology"/>
<dbReference type="InterPro" id="IPR006639">
    <property type="entry name" value="Preselin/SPP"/>
</dbReference>
<comment type="similarity">
    <text evidence="2">Belongs to the peptidase A22B family.</text>
</comment>
<dbReference type="Proteomes" id="UP000076532">
    <property type="component" value="Unassembled WGS sequence"/>
</dbReference>
<gene>
    <name evidence="10" type="ORF">FIBSPDRAFT_911819</name>
</gene>
<sequence length="400" mass="43881">MVTDQDLLFSYAGLLGLATLSVYLGSFGSLPVRTLKDDGSTRSLLEEDDDDDEDIPDRLSSEDAYLFPVFGSVALFSMYTIVKYFGKEWINYLLGIYFSIAGVGSVWKSSISLARFCVGDLQWRKFDKTKLLILKGPWELLSLSFRTPSLFLFPFAIIPSALYTFSTASRKSVILTDILGLSFSHNSLALLKLDSFKTGVILLSGLFIYDIWWVFGTEVMVSVAKNLDIPIKLLFPKSTTFSDINGFTMLGLGDIVIPGAFVALCLRYDYARHLLSAPKGRATGSYGKPYFYAGLLAYISGLVITMTVMHVFKAAQPALLYLSPACILSFFLTAALRGEVKSAWAWSDEPEEAPEITEEATKLVQPEIIVTPAPVEPGEEDAKAPIPIPADVDAGGAKPE</sequence>
<dbReference type="GO" id="GO:0042500">
    <property type="term" value="F:aspartic endopeptidase activity, intramembrane cleaving"/>
    <property type="evidence" value="ECO:0007669"/>
    <property type="project" value="InterPro"/>
</dbReference>
<dbReference type="GO" id="GO:0006465">
    <property type="term" value="P:signal peptide processing"/>
    <property type="evidence" value="ECO:0007669"/>
    <property type="project" value="TreeGrafter"/>
</dbReference>
<feature type="transmembrane region" description="Helical" evidence="9">
    <location>
        <begin position="89"/>
        <end position="107"/>
    </location>
</feature>
<dbReference type="GO" id="GO:0033619">
    <property type="term" value="P:membrane protein proteolysis"/>
    <property type="evidence" value="ECO:0007669"/>
    <property type="project" value="TreeGrafter"/>
</dbReference>
<evidence type="ECO:0000313" key="11">
    <source>
        <dbReference type="Proteomes" id="UP000076532"/>
    </source>
</evidence>